<evidence type="ECO:0000313" key="1">
    <source>
        <dbReference type="EMBL" id="ROR53389.1"/>
    </source>
</evidence>
<reference evidence="1 2" key="1">
    <citation type="submission" date="2018-11" db="EMBL/GenBank/DDBJ databases">
        <title>Sequencing the genomes of 1000 actinobacteria strains.</title>
        <authorList>
            <person name="Klenk H.-P."/>
        </authorList>
    </citation>
    <scope>NUCLEOTIDE SEQUENCE [LARGE SCALE GENOMIC DNA]</scope>
    <source>
        <strain evidence="1 2">DSM 10546</strain>
    </source>
</reference>
<gene>
    <name evidence="1" type="ORF">EDD41_0534</name>
</gene>
<comment type="caution">
    <text evidence="1">The sequence shown here is derived from an EMBL/GenBank/DDBJ whole genome shotgun (WGS) entry which is preliminary data.</text>
</comment>
<name>A0A3N1ZR64_9ACTN</name>
<sequence>MDEVVDLVVGCAGGAEVVGLEEQLFDDEGAICRQIKWCGRHMASSRHIRSREHQDVWDSEAKFSLADPDGHSTGV</sequence>
<dbReference type="AlphaFoldDB" id="A0A3N1ZR64"/>
<dbReference type="EMBL" id="RKHG01000001">
    <property type="protein sequence ID" value="ROR53389.1"/>
    <property type="molecule type" value="Genomic_DNA"/>
</dbReference>
<organism evidence="1 2">
    <name type="scientific">Luteococcus japonicus</name>
    <dbReference type="NCBI Taxonomy" id="33984"/>
    <lineage>
        <taxon>Bacteria</taxon>
        <taxon>Bacillati</taxon>
        <taxon>Actinomycetota</taxon>
        <taxon>Actinomycetes</taxon>
        <taxon>Propionibacteriales</taxon>
        <taxon>Propionibacteriaceae</taxon>
        <taxon>Luteococcus</taxon>
    </lineage>
</organism>
<protein>
    <submittedName>
        <fullName evidence="1">Uncharacterized protein</fullName>
    </submittedName>
</protein>
<dbReference type="Proteomes" id="UP000275749">
    <property type="component" value="Unassembled WGS sequence"/>
</dbReference>
<evidence type="ECO:0000313" key="2">
    <source>
        <dbReference type="Proteomes" id="UP000275749"/>
    </source>
</evidence>
<accession>A0A3N1ZR64</accession>
<proteinExistence type="predicted"/>